<gene>
    <name evidence="2" type="ORF">NCTC12475_00934</name>
</gene>
<keyword evidence="3" id="KW-1185">Reference proteome</keyword>
<evidence type="ECO:0000313" key="3">
    <source>
        <dbReference type="Proteomes" id="UP000254920"/>
    </source>
</evidence>
<accession>A0A381DJL6</accession>
<protein>
    <submittedName>
        <fullName evidence="2">Carbamoyl phosphate synthase-like protein</fullName>
    </submittedName>
</protein>
<dbReference type="Pfam" id="PF15632">
    <property type="entry name" value="ATPgrasp_Ter"/>
    <property type="match status" value="1"/>
</dbReference>
<dbReference type="Gene3D" id="3.30.1490.20">
    <property type="entry name" value="ATP-grasp fold, A domain"/>
    <property type="match status" value="1"/>
</dbReference>
<dbReference type="Gene3D" id="3.40.50.20">
    <property type="match status" value="1"/>
</dbReference>
<dbReference type="InterPro" id="IPR005479">
    <property type="entry name" value="CPAse_ATP-bd"/>
</dbReference>
<dbReference type="STRING" id="32024.GCA_000788295_01817"/>
<dbReference type="PROSITE" id="PS00867">
    <property type="entry name" value="CPSASE_2"/>
    <property type="match status" value="1"/>
</dbReference>
<proteinExistence type="predicted"/>
<dbReference type="Proteomes" id="UP000254920">
    <property type="component" value="Unassembled WGS sequence"/>
</dbReference>
<dbReference type="GO" id="GO:0005524">
    <property type="term" value="F:ATP binding"/>
    <property type="evidence" value="ECO:0007669"/>
    <property type="project" value="InterPro"/>
</dbReference>
<dbReference type="AlphaFoldDB" id="A0A381DJL6"/>
<evidence type="ECO:0000313" key="2">
    <source>
        <dbReference type="EMBL" id="SUX10727.1"/>
    </source>
</evidence>
<dbReference type="Gene3D" id="3.30.470.20">
    <property type="entry name" value="ATP-grasp fold, B domain"/>
    <property type="match status" value="1"/>
</dbReference>
<reference evidence="2 3" key="1">
    <citation type="submission" date="2018-06" db="EMBL/GenBank/DDBJ databases">
        <authorList>
            <consortium name="Pathogen Informatics"/>
            <person name="Doyle S."/>
        </authorList>
    </citation>
    <scope>NUCLEOTIDE SEQUENCE [LARGE SCALE GENOMIC DNA]</scope>
    <source>
        <strain evidence="2 3">NCTC12475</strain>
    </source>
</reference>
<dbReference type="SUPFAM" id="SSF56059">
    <property type="entry name" value="Glutathione synthetase ATP-binding domain-like"/>
    <property type="match status" value="1"/>
</dbReference>
<feature type="domain" description="Carbamoyl phosphate synthase ATP-binding" evidence="1">
    <location>
        <begin position="239"/>
        <end position="246"/>
    </location>
</feature>
<dbReference type="EMBL" id="UFVD01000001">
    <property type="protein sequence ID" value="SUX10727.1"/>
    <property type="molecule type" value="Genomic_DNA"/>
</dbReference>
<organism evidence="2 3">
    <name type="scientific">Campylobacter sputorum subsp. sputorum</name>
    <dbReference type="NCBI Taxonomy" id="32024"/>
    <lineage>
        <taxon>Bacteria</taxon>
        <taxon>Pseudomonadati</taxon>
        <taxon>Campylobacterota</taxon>
        <taxon>Epsilonproteobacteria</taxon>
        <taxon>Campylobacterales</taxon>
        <taxon>Campylobacteraceae</taxon>
        <taxon>Campylobacter</taxon>
    </lineage>
</organism>
<name>A0A381DJL6_9BACT</name>
<dbReference type="OrthoDB" id="3428978at2"/>
<sequence length="295" mass="34210">MYKILIEASGSLSSNFMIKNIHESGNLACGSDIDDFNAAKKMCDDFIIFPKFGDKNLWQKVEKSLLEHKIDIVIPSFDEMLLGWAKRVKYFQEKGIYVIISPFETIELFLDKYKTYQFFKKIGIKTPKTKLYNRYEIIKPRFGRGAKDLLIFDDTISDFITQEKVDGAEYTVDCLFDNSGEAVYIIPRKRIDVKDGKSTKGISEFRADINKEIIKISRNIKFYGAVNFQLFVSNKDIIFIEVNPRIAGGMALGMKASENWILLMIDNFIHNKKIKAKNVKYGLKMARYYEEVFYD</sequence>
<dbReference type="InterPro" id="IPR013815">
    <property type="entry name" value="ATP_grasp_subdomain_1"/>
</dbReference>
<evidence type="ECO:0000259" key="1">
    <source>
        <dbReference type="PROSITE" id="PS00867"/>
    </source>
</evidence>